<dbReference type="SUPFAM" id="SSF143011">
    <property type="entry name" value="RelE-like"/>
    <property type="match status" value="1"/>
</dbReference>
<name>A0A1H0B7I7_9ACTO</name>
<dbReference type="EMBL" id="FNIM01000003">
    <property type="protein sequence ID" value="SDN41522.1"/>
    <property type="molecule type" value="Genomic_DNA"/>
</dbReference>
<keyword evidence="1" id="KW-1277">Toxin-antitoxin system</keyword>
<reference evidence="3" key="1">
    <citation type="submission" date="2016-10" db="EMBL/GenBank/DDBJ databases">
        <authorList>
            <person name="Varghese N."/>
            <person name="Submissions S."/>
        </authorList>
    </citation>
    <scope>NUCLEOTIDE SEQUENCE [LARGE SCALE GENOMIC DNA]</scope>
    <source>
        <strain evidence="3">DSM 27982</strain>
    </source>
</reference>
<proteinExistence type="predicted"/>
<evidence type="ECO:0000256" key="1">
    <source>
        <dbReference type="ARBA" id="ARBA00022649"/>
    </source>
</evidence>
<dbReference type="RefSeq" id="WP_092534252.1">
    <property type="nucleotide sequence ID" value="NZ_FNIM01000003.1"/>
</dbReference>
<dbReference type="InterPro" id="IPR007712">
    <property type="entry name" value="RelE/ParE_toxin"/>
</dbReference>
<dbReference type="InterPro" id="IPR035093">
    <property type="entry name" value="RelE/ParE_toxin_dom_sf"/>
</dbReference>
<protein>
    <submittedName>
        <fullName evidence="2">Plasmid stabilization system protein ParE</fullName>
    </submittedName>
</protein>
<sequence>MYQVVVLQSVRKTMSAINAQLINELNAPEAADRLTEAIIRTVDSLSTMPYRHPVYRPSRSLRHEYRYARARSHLVFYRIDQAEQVVTVTHIVHSSRDLDSHLD</sequence>
<accession>A0A1H0B7I7</accession>
<evidence type="ECO:0000313" key="3">
    <source>
        <dbReference type="Proteomes" id="UP000198541"/>
    </source>
</evidence>
<dbReference type="Gene3D" id="3.30.2310.20">
    <property type="entry name" value="RelE-like"/>
    <property type="match status" value="1"/>
</dbReference>
<dbReference type="Pfam" id="PF05016">
    <property type="entry name" value="ParE_toxin"/>
    <property type="match status" value="1"/>
</dbReference>
<dbReference type="Proteomes" id="UP000198541">
    <property type="component" value="Unassembled WGS sequence"/>
</dbReference>
<dbReference type="AlphaFoldDB" id="A0A1H0B7I7"/>
<gene>
    <name evidence="2" type="ORF">SAMN05216355_103120</name>
</gene>
<evidence type="ECO:0000313" key="2">
    <source>
        <dbReference type="EMBL" id="SDN41522.1"/>
    </source>
</evidence>
<keyword evidence="3" id="KW-1185">Reference proteome</keyword>
<organism evidence="2 3">
    <name type="scientific">Actinomyces ruminicola</name>
    <dbReference type="NCBI Taxonomy" id="332524"/>
    <lineage>
        <taxon>Bacteria</taxon>
        <taxon>Bacillati</taxon>
        <taxon>Actinomycetota</taxon>
        <taxon>Actinomycetes</taxon>
        <taxon>Actinomycetales</taxon>
        <taxon>Actinomycetaceae</taxon>
        <taxon>Actinomyces</taxon>
    </lineage>
</organism>